<evidence type="ECO:0000313" key="5">
    <source>
        <dbReference type="EMBL" id="GAD75140.1"/>
    </source>
</evidence>
<proteinExistence type="predicted"/>
<dbReference type="SUPFAM" id="SSF51182">
    <property type="entry name" value="RmlC-like cupins"/>
    <property type="match status" value="1"/>
</dbReference>
<dbReference type="OrthoDB" id="5949386at2"/>
<dbReference type="Gene3D" id="1.10.10.60">
    <property type="entry name" value="Homeodomain-like"/>
    <property type="match status" value="1"/>
</dbReference>
<dbReference type="InterPro" id="IPR003313">
    <property type="entry name" value="AraC-bd"/>
</dbReference>
<keyword evidence="6" id="KW-1185">Reference proteome</keyword>
<dbReference type="EMBL" id="BATL01000020">
    <property type="protein sequence ID" value="GAD75140.1"/>
    <property type="molecule type" value="Genomic_DNA"/>
</dbReference>
<keyword evidence="2" id="KW-0238">DNA-binding</keyword>
<comment type="caution">
    <text evidence="5">The sequence shown here is derived from an EMBL/GenBank/DDBJ whole genome shotgun (WGS) entry which is preliminary data.</text>
</comment>
<dbReference type="STRING" id="1219077.VAZ01S_020_00170"/>
<evidence type="ECO:0000256" key="2">
    <source>
        <dbReference type="ARBA" id="ARBA00023125"/>
    </source>
</evidence>
<dbReference type="eggNOG" id="COG2207">
    <property type="taxonomic scope" value="Bacteria"/>
</dbReference>
<evidence type="ECO:0000259" key="4">
    <source>
        <dbReference type="PROSITE" id="PS01124"/>
    </source>
</evidence>
<dbReference type="PROSITE" id="PS01124">
    <property type="entry name" value="HTH_ARAC_FAMILY_2"/>
    <property type="match status" value="1"/>
</dbReference>
<reference evidence="5 6" key="1">
    <citation type="submission" date="2013-09" db="EMBL/GenBank/DDBJ databases">
        <title>Whole genome shotgun sequence of Vibrio azureus NBRC 104587.</title>
        <authorList>
            <person name="Isaki S."/>
            <person name="Hosoyama A."/>
            <person name="Numata M."/>
            <person name="Hashimoto M."/>
            <person name="Hosoyama Y."/>
            <person name="Tsuchikane K."/>
            <person name="Noguchi M."/>
            <person name="Hirakata S."/>
            <person name="Ichikawa N."/>
            <person name="Ohji S."/>
            <person name="Yamazoe A."/>
            <person name="Fujita N."/>
        </authorList>
    </citation>
    <scope>NUCLEOTIDE SEQUENCE [LARGE SCALE GENOMIC DNA]</scope>
    <source>
        <strain evidence="5 6">NBRC 104587</strain>
    </source>
</reference>
<keyword evidence="1" id="KW-0805">Transcription regulation</keyword>
<dbReference type="SUPFAM" id="SSF46689">
    <property type="entry name" value="Homeodomain-like"/>
    <property type="match status" value="1"/>
</dbReference>
<evidence type="ECO:0000256" key="1">
    <source>
        <dbReference type="ARBA" id="ARBA00023015"/>
    </source>
</evidence>
<dbReference type="RefSeq" id="WP_021708916.1">
    <property type="nucleotide sequence ID" value="NZ_BAOB01000011.1"/>
</dbReference>
<dbReference type="Pfam" id="PF02311">
    <property type="entry name" value="AraC_binding"/>
    <property type="match status" value="1"/>
</dbReference>
<gene>
    <name evidence="5" type="ORF">VAZ01S_020_00170</name>
</gene>
<accession>U3AMZ3</accession>
<dbReference type="InterPro" id="IPR009057">
    <property type="entry name" value="Homeodomain-like_sf"/>
</dbReference>
<dbReference type="GO" id="GO:0003700">
    <property type="term" value="F:DNA-binding transcription factor activity"/>
    <property type="evidence" value="ECO:0007669"/>
    <property type="project" value="InterPro"/>
</dbReference>
<dbReference type="PANTHER" id="PTHR11019">
    <property type="entry name" value="HTH-TYPE TRANSCRIPTIONAL REGULATOR NIMR"/>
    <property type="match status" value="1"/>
</dbReference>
<protein>
    <recommendedName>
        <fullName evidence="4">HTH araC/xylS-type domain-containing protein</fullName>
    </recommendedName>
</protein>
<feature type="domain" description="HTH araC/xylS-type" evidence="4">
    <location>
        <begin position="145"/>
        <end position="235"/>
    </location>
</feature>
<organism evidence="5 6">
    <name type="scientific">Vibrio azureus NBRC 104587</name>
    <dbReference type="NCBI Taxonomy" id="1219077"/>
    <lineage>
        <taxon>Bacteria</taxon>
        <taxon>Pseudomonadati</taxon>
        <taxon>Pseudomonadota</taxon>
        <taxon>Gammaproteobacteria</taxon>
        <taxon>Vibrionales</taxon>
        <taxon>Vibrionaceae</taxon>
        <taxon>Vibrio</taxon>
    </lineage>
</organism>
<dbReference type="InterPro" id="IPR011051">
    <property type="entry name" value="RmlC_Cupin_sf"/>
</dbReference>
<dbReference type="InterPro" id="IPR014710">
    <property type="entry name" value="RmlC-like_jellyroll"/>
</dbReference>
<dbReference type="Gene3D" id="2.60.120.10">
    <property type="entry name" value="Jelly Rolls"/>
    <property type="match status" value="1"/>
</dbReference>
<dbReference type="SMART" id="SM00342">
    <property type="entry name" value="HTH_ARAC"/>
    <property type="match status" value="1"/>
</dbReference>
<dbReference type="Proteomes" id="UP000016567">
    <property type="component" value="Unassembled WGS sequence"/>
</dbReference>
<dbReference type="Pfam" id="PF12833">
    <property type="entry name" value="HTH_18"/>
    <property type="match status" value="1"/>
</dbReference>
<evidence type="ECO:0000256" key="3">
    <source>
        <dbReference type="ARBA" id="ARBA00023163"/>
    </source>
</evidence>
<dbReference type="PANTHER" id="PTHR11019:SF199">
    <property type="entry name" value="HTH-TYPE TRANSCRIPTIONAL REGULATOR NIMR"/>
    <property type="match status" value="1"/>
</dbReference>
<sequence>MIEHKIKHYEIEERSDYHSHQEHQLVYVHSGLCALQTEKQNYHAVNGQALWIPANESHSAIFFQDSCLSLLFFNQSPPKPLTTKPALLRVTNLWSQLMHEYCQHHLSFDINTQHAYNNVLWDQIRHLSQIQEIQAHTNHFDKRLNSLIHAVCLNPNKNITLQDFAKHCGASERTLNRLFYKQFNRSFGDWRNMIVMERANQMLKQGHSATNVALELGYQSLPTFSSALKRYNAKQ</sequence>
<dbReference type="AlphaFoldDB" id="U3AMZ3"/>
<dbReference type="GO" id="GO:0043565">
    <property type="term" value="F:sequence-specific DNA binding"/>
    <property type="evidence" value="ECO:0007669"/>
    <property type="project" value="InterPro"/>
</dbReference>
<keyword evidence="3" id="KW-0804">Transcription</keyword>
<evidence type="ECO:0000313" key="6">
    <source>
        <dbReference type="Proteomes" id="UP000016567"/>
    </source>
</evidence>
<name>U3AMZ3_9VIBR</name>
<dbReference type="InterPro" id="IPR018060">
    <property type="entry name" value="HTH_AraC"/>
</dbReference>